<dbReference type="Gene3D" id="1.20.1070.10">
    <property type="entry name" value="Rhodopsin 7-helix transmembrane proteins"/>
    <property type="match status" value="1"/>
</dbReference>
<dbReference type="SUPFAM" id="SSF81321">
    <property type="entry name" value="Family A G protein-coupled receptor-like"/>
    <property type="match status" value="1"/>
</dbReference>
<evidence type="ECO:0000313" key="10">
    <source>
        <dbReference type="EMBL" id="KAK7496767.1"/>
    </source>
</evidence>
<reference evidence="10 11" key="1">
    <citation type="journal article" date="2023" name="Sci. Data">
        <title>Genome assembly of the Korean intertidal mud-creeper Batillaria attramentaria.</title>
        <authorList>
            <person name="Patra A.K."/>
            <person name="Ho P.T."/>
            <person name="Jun S."/>
            <person name="Lee S.J."/>
            <person name="Kim Y."/>
            <person name="Won Y.J."/>
        </authorList>
    </citation>
    <scope>NUCLEOTIDE SEQUENCE [LARGE SCALE GENOMIC DNA]</scope>
    <source>
        <strain evidence="10">Wonlab-2016</strain>
    </source>
</reference>
<keyword evidence="4" id="KW-0297">G-protein coupled receptor</keyword>
<feature type="transmembrane region" description="Helical" evidence="8">
    <location>
        <begin position="130"/>
        <end position="154"/>
    </location>
</feature>
<evidence type="ECO:0000256" key="7">
    <source>
        <dbReference type="ARBA" id="ARBA00023224"/>
    </source>
</evidence>
<accession>A0ABD0LCS2</accession>
<dbReference type="Pfam" id="PF00001">
    <property type="entry name" value="7tm_1"/>
    <property type="match status" value="1"/>
</dbReference>
<name>A0ABD0LCS2_9CAEN</name>
<evidence type="ECO:0000259" key="9">
    <source>
        <dbReference type="PROSITE" id="PS50262"/>
    </source>
</evidence>
<sequence length="393" mass="44679">MSTTPGQDTVSVSEYNVTFKDDVTTLSLTTSVNVQDKLSFLDSLLLLSDDQRELSDVIQEKISLVAVAISLPLTFCNVIVFLQKDMRNATSLYVVGLSIAQLLYLIRHVIEYTLRAALPDSRNNFWYWSYMYYYVYFGMVAKRGSHVVTCLVSMERLYAVFRPLHIKDFFLSKRPFLCLVSAYLVAGVLHVYTLVKFSVQAVSGSKAGKTVYNIQLSSMYKRHQESYDALGLAAKGILTFMALPVQLVLNVLTIWALRRHNMATKRVQSSASEEAKIQKERQLTVTILATTVSYLILTLPWALHALFHSIFTEYWELGKYGNIHVVIGDFGANLTYVSCGVDFACFYGLSSNFRRTFFKLFGIQRVKKWLGVKDSESQNNPRKDFESTDMTEL</sequence>
<feature type="transmembrane region" description="Helical" evidence="8">
    <location>
        <begin position="237"/>
        <end position="257"/>
    </location>
</feature>
<feature type="domain" description="G-protein coupled receptors family 1 profile" evidence="9">
    <location>
        <begin position="73"/>
        <end position="346"/>
    </location>
</feature>
<feature type="transmembrane region" description="Helical" evidence="8">
    <location>
        <begin position="89"/>
        <end position="110"/>
    </location>
</feature>
<feature type="transmembrane region" description="Helical" evidence="8">
    <location>
        <begin position="323"/>
        <end position="349"/>
    </location>
</feature>
<evidence type="ECO:0000313" key="11">
    <source>
        <dbReference type="Proteomes" id="UP001519460"/>
    </source>
</evidence>
<dbReference type="EMBL" id="JACVVK020000064">
    <property type="protein sequence ID" value="KAK7496767.1"/>
    <property type="molecule type" value="Genomic_DNA"/>
</dbReference>
<dbReference type="PROSITE" id="PS50262">
    <property type="entry name" value="G_PROTEIN_RECEP_F1_2"/>
    <property type="match status" value="1"/>
</dbReference>
<feature type="transmembrane region" description="Helical" evidence="8">
    <location>
        <begin position="175"/>
        <end position="195"/>
    </location>
</feature>
<comment type="caution">
    <text evidence="10">The sequence shown here is derived from an EMBL/GenBank/DDBJ whole genome shotgun (WGS) entry which is preliminary data.</text>
</comment>
<dbReference type="Proteomes" id="UP001519460">
    <property type="component" value="Unassembled WGS sequence"/>
</dbReference>
<evidence type="ECO:0000256" key="6">
    <source>
        <dbReference type="ARBA" id="ARBA00023170"/>
    </source>
</evidence>
<keyword evidence="5 8" id="KW-0472">Membrane</keyword>
<dbReference type="InterPro" id="IPR000276">
    <property type="entry name" value="GPCR_Rhodpsn"/>
</dbReference>
<feature type="non-terminal residue" evidence="10">
    <location>
        <position position="393"/>
    </location>
</feature>
<dbReference type="InterPro" id="IPR017452">
    <property type="entry name" value="GPCR_Rhodpsn_7TM"/>
</dbReference>
<dbReference type="GO" id="GO:0016020">
    <property type="term" value="C:membrane"/>
    <property type="evidence" value="ECO:0007669"/>
    <property type="project" value="UniProtKB-SubCell"/>
</dbReference>
<feature type="transmembrane region" description="Helical" evidence="8">
    <location>
        <begin position="283"/>
        <end position="303"/>
    </location>
</feature>
<keyword evidence="6" id="KW-0675">Receptor</keyword>
<gene>
    <name evidence="10" type="ORF">BaRGS_00011976</name>
</gene>
<keyword evidence="3 8" id="KW-1133">Transmembrane helix</keyword>
<dbReference type="PANTHER" id="PTHR24243">
    <property type="entry name" value="G-PROTEIN COUPLED RECEPTOR"/>
    <property type="match status" value="1"/>
</dbReference>
<evidence type="ECO:0000256" key="2">
    <source>
        <dbReference type="ARBA" id="ARBA00022692"/>
    </source>
</evidence>
<proteinExistence type="predicted"/>
<organism evidence="10 11">
    <name type="scientific">Batillaria attramentaria</name>
    <dbReference type="NCBI Taxonomy" id="370345"/>
    <lineage>
        <taxon>Eukaryota</taxon>
        <taxon>Metazoa</taxon>
        <taxon>Spiralia</taxon>
        <taxon>Lophotrochozoa</taxon>
        <taxon>Mollusca</taxon>
        <taxon>Gastropoda</taxon>
        <taxon>Caenogastropoda</taxon>
        <taxon>Sorbeoconcha</taxon>
        <taxon>Cerithioidea</taxon>
        <taxon>Batillariidae</taxon>
        <taxon>Batillaria</taxon>
    </lineage>
</organism>
<evidence type="ECO:0000256" key="8">
    <source>
        <dbReference type="SAM" id="Phobius"/>
    </source>
</evidence>
<keyword evidence="11" id="KW-1185">Reference proteome</keyword>
<comment type="subcellular location">
    <subcellularLocation>
        <location evidence="1">Membrane</location>
        <topology evidence="1">Multi-pass membrane protein</topology>
    </subcellularLocation>
</comment>
<protein>
    <recommendedName>
        <fullName evidence="9">G-protein coupled receptors family 1 profile domain-containing protein</fullName>
    </recommendedName>
</protein>
<dbReference type="GO" id="GO:0004930">
    <property type="term" value="F:G protein-coupled receptor activity"/>
    <property type="evidence" value="ECO:0007669"/>
    <property type="project" value="UniProtKB-KW"/>
</dbReference>
<keyword evidence="7" id="KW-0807">Transducer</keyword>
<evidence type="ECO:0000256" key="5">
    <source>
        <dbReference type="ARBA" id="ARBA00023136"/>
    </source>
</evidence>
<keyword evidence="2 8" id="KW-0812">Transmembrane</keyword>
<evidence type="ECO:0000256" key="3">
    <source>
        <dbReference type="ARBA" id="ARBA00022989"/>
    </source>
</evidence>
<evidence type="ECO:0000256" key="1">
    <source>
        <dbReference type="ARBA" id="ARBA00004141"/>
    </source>
</evidence>
<feature type="transmembrane region" description="Helical" evidence="8">
    <location>
        <begin position="62"/>
        <end position="82"/>
    </location>
</feature>
<dbReference type="PANTHER" id="PTHR24243:SF233">
    <property type="entry name" value="THYROTROPIN-RELEASING HORMONE RECEPTOR"/>
    <property type="match status" value="1"/>
</dbReference>
<dbReference type="AlphaFoldDB" id="A0ABD0LCS2"/>
<evidence type="ECO:0000256" key="4">
    <source>
        <dbReference type="ARBA" id="ARBA00023040"/>
    </source>
</evidence>